<sequence length="856" mass="95687">MKNNNKEVIALLAKKSYKDNKGRNKILTAAVAFVVIMLFGVFSLSIGKIESDYLLYIRTAGTAAYTSLERPSKEQAEIIKNLSYIKETGETVDIGYTEAFGCEVLDEDAYQHMQKPAYTDINGAYPQKEDEIMLPVRGLEALGIETPQLGMEIVVEIHLVNGENLKKAFYLSGYYTEYVDPLTAAPKGYFSQAFLDTLDIDKEYNTTLLIQQNDTIVDDFIENLLYRDVPMSDDTQQFIGGIAMTRQVIYEMTGGFDTAFALMLLILGGAYLLLHNVLHISLNRDIRQYGLLKTLGTTKKQLRSIVYRQVAYTVLPGCLIGSTVGCILILFVVPRLLSDMYLKGLGQASAMIAFRPWILVGANLFGASVVFISAAFAMRRVVKMSPLEASRYMERTASEGKKERRSTEGGSIFRMAWRNIFRFRRRLIITVLSLVLGITVSLGAVVISKGTDTTHEIDYNNPDFTIHSHMSALSTEQSKDEDIFFEPALRDEILSLDGIQDSEIMHGGFARVSSSEKALAIRFEAEGFDIGEAENEQADRCMVVQVLEDKYLDELGELAAEKNLYIDVDAVKNGEGLIIMHNHSLSKIMTEKSRETIGMPLVVYNLDKDKAETMTLSGYLDFKEKGLPPFKRTWNGPGILYFITSQKGFENTGLADRTFGITLDVDEEKEPLLKIRLNNLVQANNRSLEIRAESEGEELLNQSLYMLAKSDMLEAARDYISASRIVMGVLCTILILMGLVNYINVTMTGLTMRRKEFAVMESIGLTRKQLQNMILLEGVFYSVIVAAATVVMGSAALFGLKMLMKKRIAYFAFTYPALELAACIAALFAVCIVIPLFMYKKAVGESVIDRLRSYTD</sequence>
<evidence type="ECO:0000256" key="4">
    <source>
        <dbReference type="ARBA" id="ARBA00022989"/>
    </source>
</evidence>
<feature type="transmembrane region" description="Helical" evidence="7">
    <location>
        <begin position="818"/>
        <end position="839"/>
    </location>
</feature>
<dbReference type="PANTHER" id="PTHR30572:SF4">
    <property type="entry name" value="ABC TRANSPORTER PERMEASE YTRF"/>
    <property type="match status" value="1"/>
</dbReference>
<proteinExistence type="inferred from homology"/>
<evidence type="ECO:0000313" key="10">
    <source>
        <dbReference type="Proteomes" id="UP001299546"/>
    </source>
</evidence>
<evidence type="ECO:0000256" key="1">
    <source>
        <dbReference type="ARBA" id="ARBA00004651"/>
    </source>
</evidence>
<evidence type="ECO:0000256" key="7">
    <source>
        <dbReference type="SAM" id="Phobius"/>
    </source>
</evidence>
<keyword evidence="5 7" id="KW-0472">Membrane</keyword>
<gene>
    <name evidence="9" type="ORF">LIZ65_09795</name>
</gene>
<evidence type="ECO:0000256" key="2">
    <source>
        <dbReference type="ARBA" id="ARBA00022475"/>
    </source>
</evidence>
<dbReference type="Proteomes" id="UP001299546">
    <property type="component" value="Unassembled WGS sequence"/>
</dbReference>
<dbReference type="Pfam" id="PF02687">
    <property type="entry name" value="FtsX"/>
    <property type="match status" value="2"/>
</dbReference>
<feature type="domain" description="ABC3 transporter permease C-terminal" evidence="8">
    <location>
        <begin position="730"/>
        <end position="844"/>
    </location>
</feature>
<evidence type="ECO:0000313" key="9">
    <source>
        <dbReference type="EMBL" id="MCB7387583.1"/>
    </source>
</evidence>
<feature type="transmembrane region" description="Helical" evidence="7">
    <location>
        <begin position="26"/>
        <end position="46"/>
    </location>
</feature>
<dbReference type="RefSeq" id="WP_066737343.1">
    <property type="nucleotide sequence ID" value="NZ_JAJCIQ010000006.1"/>
</dbReference>
<feature type="transmembrane region" description="Helical" evidence="7">
    <location>
        <begin position="357"/>
        <end position="377"/>
    </location>
</feature>
<dbReference type="EMBL" id="JAJCIS010000005">
    <property type="protein sequence ID" value="MCB7387583.1"/>
    <property type="molecule type" value="Genomic_DNA"/>
</dbReference>
<organism evidence="9 10">
    <name type="scientific">Bariatricus massiliensis</name>
    <dbReference type="NCBI Taxonomy" id="1745713"/>
    <lineage>
        <taxon>Bacteria</taxon>
        <taxon>Bacillati</taxon>
        <taxon>Bacillota</taxon>
        <taxon>Clostridia</taxon>
        <taxon>Lachnospirales</taxon>
        <taxon>Lachnospiraceae</taxon>
        <taxon>Bariatricus</taxon>
    </lineage>
</organism>
<evidence type="ECO:0000256" key="3">
    <source>
        <dbReference type="ARBA" id="ARBA00022692"/>
    </source>
</evidence>
<accession>A0ABS8DGP1</accession>
<name>A0ABS8DGP1_9FIRM</name>
<feature type="transmembrane region" description="Helical" evidence="7">
    <location>
        <begin position="725"/>
        <end position="745"/>
    </location>
</feature>
<keyword evidence="2" id="KW-1003">Cell membrane</keyword>
<evidence type="ECO:0000259" key="8">
    <source>
        <dbReference type="Pfam" id="PF02687"/>
    </source>
</evidence>
<dbReference type="InterPro" id="IPR003838">
    <property type="entry name" value="ABC3_permease_C"/>
</dbReference>
<keyword evidence="4 7" id="KW-1133">Transmembrane helix</keyword>
<feature type="transmembrane region" description="Helical" evidence="7">
    <location>
        <begin position="774"/>
        <end position="798"/>
    </location>
</feature>
<dbReference type="InterPro" id="IPR050250">
    <property type="entry name" value="Macrolide_Exporter_MacB"/>
</dbReference>
<evidence type="ECO:0000256" key="5">
    <source>
        <dbReference type="ARBA" id="ARBA00023136"/>
    </source>
</evidence>
<evidence type="ECO:0000256" key="6">
    <source>
        <dbReference type="ARBA" id="ARBA00038076"/>
    </source>
</evidence>
<dbReference type="PANTHER" id="PTHR30572">
    <property type="entry name" value="MEMBRANE COMPONENT OF TRANSPORTER-RELATED"/>
    <property type="match status" value="1"/>
</dbReference>
<comment type="subcellular location">
    <subcellularLocation>
        <location evidence="1">Cell membrane</location>
        <topology evidence="1">Multi-pass membrane protein</topology>
    </subcellularLocation>
</comment>
<keyword evidence="3 7" id="KW-0812">Transmembrane</keyword>
<feature type="domain" description="ABC3 transporter permease C-terminal" evidence="8">
    <location>
        <begin position="261"/>
        <end position="386"/>
    </location>
</feature>
<feature type="transmembrane region" description="Helical" evidence="7">
    <location>
        <begin position="259"/>
        <end position="278"/>
    </location>
</feature>
<feature type="transmembrane region" description="Helical" evidence="7">
    <location>
        <begin position="310"/>
        <end position="337"/>
    </location>
</feature>
<comment type="caution">
    <text evidence="9">The sequence shown here is derived from an EMBL/GenBank/DDBJ whole genome shotgun (WGS) entry which is preliminary data.</text>
</comment>
<keyword evidence="10" id="KW-1185">Reference proteome</keyword>
<comment type="similarity">
    <text evidence="6">Belongs to the ABC-4 integral membrane protein family.</text>
</comment>
<protein>
    <submittedName>
        <fullName evidence="9">ABC transporter permease</fullName>
    </submittedName>
</protein>
<feature type="transmembrane region" description="Helical" evidence="7">
    <location>
        <begin position="427"/>
        <end position="447"/>
    </location>
</feature>
<reference evidence="9 10" key="1">
    <citation type="submission" date="2021-10" db="EMBL/GenBank/DDBJ databases">
        <title>Collection of gut derived symbiotic bacterial strains cultured from healthy donors.</title>
        <authorList>
            <person name="Lin H."/>
            <person name="Littmann E."/>
            <person name="Kohout C."/>
            <person name="Pamer E.G."/>
        </authorList>
    </citation>
    <scope>NUCLEOTIDE SEQUENCE [LARGE SCALE GENOMIC DNA]</scope>
    <source>
        <strain evidence="9 10">DFI.1.165</strain>
    </source>
</reference>